<sequence>MIRSNYYETDVCTYCEGDGYVTLLLGGSETCYACKGSGHKKSNHSKTESVS</sequence>
<evidence type="ECO:0000313" key="2">
    <source>
        <dbReference type="Proteomes" id="UP001596500"/>
    </source>
</evidence>
<dbReference type="RefSeq" id="WP_379862898.1">
    <property type="nucleotide sequence ID" value="NZ_JBHTBW010000003.1"/>
</dbReference>
<dbReference type="InterPro" id="IPR036410">
    <property type="entry name" value="HSP_DnaJ_Cys-rich_dom_sf"/>
</dbReference>
<dbReference type="Proteomes" id="UP001596500">
    <property type="component" value="Unassembled WGS sequence"/>
</dbReference>
<dbReference type="InterPro" id="IPR035272">
    <property type="entry name" value="DUF5351"/>
</dbReference>
<evidence type="ECO:0000313" key="1">
    <source>
        <dbReference type="EMBL" id="MFC7439717.1"/>
    </source>
</evidence>
<reference evidence="2" key="1">
    <citation type="journal article" date="2019" name="Int. J. Syst. Evol. Microbiol.">
        <title>The Global Catalogue of Microorganisms (GCM) 10K type strain sequencing project: providing services to taxonomists for standard genome sequencing and annotation.</title>
        <authorList>
            <consortium name="The Broad Institute Genomics Platform"/>
            <consortium name="The Broad Institute Genome Sequencing Center for Infectious Disease"/>
            <person name="Wu L."/>
            <person name="Ma J."/>
        </authorList>
    </citation>
    <scope>NUCLEOTIDE SEQUENCE [LARGE SCALE GENOMIC DNA]</scope>
    <source>
        <strain evidence="2">CGMCC 1.12942</strain>
    </source>
</reference>
<name>A0ABW2RFD3_9BACL</name>
<protein>
    <submittedName>
        <fullName evidence="1">YuiA family protein</fullName>
    </submittedName>
</protein>
<dbReference type="Pfam" id="PF17302">
    <property type="entry name" value="DUF5351"/>
    <property type="match status" value="1"/>
</dbReference>
<gene>
    <name evidence="1" type="ORF">ACFQNG_00840</name>
</gene>
<dbReference type="EMBL" id="JBHTBW010000003">
    <property type="protein sequence ID" value="MFC7439717.1"/>
    <property type="molecule type" value="Genomic_DNA"/>
</dbReference>
<accession>A0ABW2RFD3</accession>
<proteinExistence type="predicted"/>
<dbReference type="SUPFAM" id="SSF57938">
    <property type="entry name" value="DnaJ/Hsp40 cysteine-rich domain"/>
    <property type="match status" value="1"/>
</dbReference>
<organism evidence="1 2">
    <name type="scientific">Laceyella putida</name>
    <dbReference type="NCBI Taxonomy" id="110101"/>
    <lineage>
        <taxon>Bacteria</taxon>
        <taxon>Bacillati</taxon>
        <taxon>Bacillota</taxon>
        <taxon>Bacilli</taxon>
        <taxon>Bacillales</taxon>
        <taxon>Thermoactinomycetaceae</taxon>
        <taxon>Laceyella</taxon>
    </lineage>
</organism>
<comment type="caution">
    <text evidence="1">The sequence shown here is derived from an EMBL/GenBank/DDBJ whole genome shotgun (WGS) entry which is preliminary data.</text>
</comment>
<keyword evidence="2" id="KW-1185">Reference proteome</keyword>